<protein>
    <submittedName>
        <fullName evidence="1">Uncharacterized protein</fullName>
    </submittedName>
</protein>
<organism evidence="1 2">
    <name type="scientific">Luteimicrobium album</name>
    <dbReference type="NCBI Taxonomy" id="1054550"/>
    <lineage>
        <taxon>Bacteria</taxon>
        <taxon>Bacillati</taxon>
        <taxon>Actinomycetota</taxon>
        <taxon>Actinomycetes</taxon>
        <taxon>Micrococcales</taxon>
        <taxon>Luteimicrobium</taxon>
    </lineage>
</organism>
<dbReference type="EMBL" id="BSUK01000001">
    <property type="protein sequence ID" value="GMA23049.1"/>
    <property type="molecule type" value="Genomic_DNA"/>
</dbReference>
<dbReference type="Proteomes" id="UP001157091">
    <property type="component" value="Unassembled WGS sequence"/>
</dbReference>
<comment type="caution">
    <text evidence="1">The sequence shown here is derived from an EMBL/GenBank/DDBJ whole genome shotgun (WGS) entry which is preliminary data.</text>
</comment>
<name>A0ABQ6HX14_9MICO</name>
<evidence type="ECO:0000313" key="1">
    <source>
        <dbReference type="EMBL" id="GMA23049.1"/>
    </source>
</evidence>
<proteinExistence type="predicted"/>
<accession>A0ABQ6HX14</accession>
<keyword evidence="2" id="KW-1185">Reference proteome</keyword>
<reference evidence="2" key="1">
    <citation type="journal article" date="2019" name="Int. J. Syst. Evol. Microbiol.">
        <title>The Global Catalogue of Microorganisms (GCM) 10K type strain sequencing project: providing services to taxonomists for standard genome sequencing and annotation.</title>
        <authorList>
            <consortium name="The Broad Institute Genomics Platform"/>
            <consortium name="The Broad Institute Genome Sequencing Center for Infectious Disease"/>
            <person name="Wu L."/>
            <person name="Ma J."/>
        </authorList>
    </citation>
    <scope>NUCLEOTIDE SEQUENCE [LARGE SCALE GENOMIC DNA]</scope>
    <source>
        <strain evidence="2">NBRC 106348</strain>
    </source>
</reference>
<gene>
    <name evidence="1" type="ORF">GCM10025864_08080</name>
</gene>
<sequence>MIADLICSTCSTDADVEAVGRAEDGRIQVRCTRCGGEWTRGRATERRVDHHPVLPTLEQLRERFPGPGDVEPARLARVEQLKHEFLERVQPHPDPAVARHWATYQQIFSADGPVRASPADLKAFANIRLGAHPGNMSVFNRAWNELGDSDAADKLRGVIEYLLRGPRDVPLEDRLTTLITDRDAGMKGFRESLLTKVLCVVEDREYLPILTYTSPASAGKREVAQDVWGLALPDPHRVTWTIGRLIVWSNRLLLVLAGDGFATVHHAAKFLWWAKDRDIRAR</sequence>
<evidence type="ECO:0000313" key="2">
    <source>
        <dbReference type="Proteomes" id="UP001157091"/>
    </source>
</evidence>